<feature type="transmembrane region" description="Helical" evidence="7">
    <location>
        <begin position="352"/>
        <end position="372"/>
    </location>
</feature>
<keyword evidence="5 7" id="KW-1133">Transmembrane helix</keyword>
<feature type="transmembrane region" description="Helical" evidence="7">
    <location>
        <begin position="303"/>
        <end position="322"/>
    </location>
</feature>
<dbReference type="InterPro" id="IPR020846">
    <property type="entry name" value="MFS_dom"/>
</dbReference>
<evidence type="ECO:0000256" key="7">
    <source>
        <dbReference type="SAM" id="Phobius"/>
    </source>
</evidence>
<feature type="transmembrane region" description="Helical" evidence="7">
    <location>
        <begin position="42"/>
        <end position="60"/>
    </location>
</feature>
<evidence type="ECO:0000256" key="4">
    <source>
        <dbReference type="ARBA" id="ARBA00022692"/>
    </source>
</evidence>
<keyword evidence="2" id="KW-0813">Transport</keyword>
<dbReference type="PROSITE" id="PS50850">
    <property type="entry name" value="MFS"/>
    <property type="match status" value="1"/>
</dbReference>
<feature type="transmembrane region" description="Helical" evidence="7">
    <location>
        <begin position="72"/>
        <end position="92"/>
    </location>
</feature>
<dbReference type="InterPro" id="IPR036259">
    <property type="entry name" value="MFS_trans_sf"/>
</dbReference>
<feature type="transmembrane region" description="Helical" evidence="7">
    <location>
        <begin position="393"/>
        <end position="415"/>
    </location>
</feature>
<evidence type="ECO:0000256" key="2">
    <source>
        <dbReference type="ARBA" id="ARBA00022448"/>
    </source>
</evidence>
<dbReference type="PANTHER" id="PTHR23513">
    <property type="entry name" value="INTEGRAL MEMBRANE EFFLUX PROTEIN-RELATED"/>
    <property type="match status" value="1"/>
</dbReference>
<dbReference type="Pfam" id="PF05977">
    <property type="entry name" value="MFS_3"/>
    <property type="match status" value="1"/>
</dbReference>
<reference evidence="9 10" key="1">
    <citation type="submission" date="2024-10" db="EMBL/GenBank/DDBJ databases">
        <title>The Natural Products Discovery Center: Release of the First 8490 Sequenced Strains for Exploring Actinobacteria Biosynthetic Diversity.</title>
        <authorList>
            <person name="Kalkreuter E."/>
            <person name="Kautsar S.A."/>
            <person name="Yang D."/>
            <person name="Bader C.D."/>
            <person name="Teijaro C.N."/>
            <person name="Fluegel L."/>
            <person name="Davis C.M."/>
            <person name="Simpson J.R."/>
            <person name="Lauterbach L."/>
            <person name="Steele A.D."/>
            <person name="Gui C."/>
            <person name="Meng S."/>
            <person name="Li G."/>
            <person name="Viehrig K."/>
            <person name="Ye F."/>
            <person name="Su P."/>
            <person name="Kiefer A.F."/>
            <person name="Nichols A."/>
            <person name="Cepeda A.J."/>
            <person name="Yan W."/>
            <person name="Fan B."/>
            <person name="Jiang Y."/>
            <person name="Adhikari A."/>
            <person name="Zheng C.-J."/>
            <person name="Schuster L."/>
            <person name="Cowan T.M."/>
            <person name="Smanski M.J."/>
            <person name="Chevrette M.G."/>
            <person name="De Carvalho L.P.S."/>
            <person name="Shen B."/>
        </authorList>
    </citation>
    <scope>NUCLEOTIDE SEQUENCE [LARGE SCALE GENOMIC DNA]</scope>
    <source>
        <strain evidence="9 10">NPDC049845</strain>
    </source>
</reference>
<evidence type="ECO:0000256" key="5">
    <source>
        <dbReference type="ARBA" id="ARBA00022989"/>
    </source>
</evidence>
<evidence type="ECO:0000313" key="10">
    <source>
        <dbReference type="Proteomes" id="UP001612812"/>
    </source>
</evidence>
<keyword evidence="10" id="KW-1185">Reference proteome</keyword>
<feature type="transmembrane region" description="Helical" evidence="7">
    <location>
        <begin position="129"/>
        <end position="151"/>
    </location>
</feature>
<dbReference type="RefSeq" id="WP_396754038.1">
    <property type="nucleotide sequence ID" value="NZ_JBITLA010000002.1"/>
</dbReference>
<feature type="transmembrane region" description="Helical" evidence="7">
    <location>
        <begin position="262"/>
        <end position="283"/>
    </location>
</feature>
<feature type="transmembrane region" description="Helical" evidence="7">
    <location>
        <begin position="421"/>
        <end position="440"/>
    </location>
</feature>
<evidence type="ECO:0000256" key="1">
    <source>
        <dbReference type="ARBA" id="ARBA00004429"/>
    </source>
</evidence>
<protein>
    <submittedName>
        <fullName evidence="9">MFS transporter</fullName>
    </submittedName>
</protein>
<dbReference type="CDD" id="cd06173">
    <property type="entry name" value="MFS_MefA_like"/>
    <property type="match status" value="1"/>
</dbReference>
<feature type="transmembrane region" description="Helical" evidence="7">
    <location>
        <begin position="329"/>
        <end position="346"/>
    </location>
</feature>
<comment type="caution">
    <text evidence="9">The sequence shown here is derived from an EMBL/GenBank/DDBJ whole genome shotgun (WGS) entry which is preliminary data.</text>
</comment>
<dbReference type="Proteomes" id="UP001612812">
    <property type="component" value="Unassembled WGS sequence"/>
</dbReference>
<sequence length="465" mass="47764">MAAESIGAGSGNGSAGEGIGGRRLGPYLMDRRPLAIPAYRRLWVASLIAAVGGSFSVLAVPTQLFTLTGSSAAVGVSAAVSLVALVISALWGGALADAMDRRRLLLIAHGCLALTYAGLWAQAAMDLRSVLVLIALVACQGLGYGAVMAVMGAAVPRVVPADLLAAANGLSSLVRYTGSVVGPLLAGVLIPAVGLGVLYLLDTVALLLVMWSVFRLPPLPPQSPVLVPHPGRPSSAGASLEARRPMVRQLLDGFRYLLSRPLLVALIGVDLAAMVFGAPWALYPELAQREFGGAAGGGFELGVLYASYPAGVFAVGLLSGVFTRARRHGVLMVSAATVWGATVVLLGLAPQLWLAAAALVVGGGVNFVLSTFRRAISQASTDDALRGRIEGSMIVVTMGGPQIGNLLHGVSGAAWGPRWSISIGGLLTILAVAGIIRAVPQLWQYDAAQRAEQSSRSRCSTTSTP</sequence>
<dbReference type="InterPro" id="IPR010290">
    <property type="entry name" value="TM_effector"/>
</dbReference>
<keyword evidence="4 7" id="KW-0812">Transmembrane</keyword>
<dbReference type="SUPFAM" id="SSF103473">
    <property type="entry name" value="MFS general substrate transporter"/>
    <property type="match status" value="1"/>
</dbReference>
<keyword evidence="3" id="KW-1003">Cell membrane</keyword>
<name>A0ABW7ZHQ9_9ACTN</name>
<keyword evidence="6 7" id="KW-0472">Membrane</keyword>
<comment type="subcellular location">
    <subcellularLocation>
        <location evidence="1">Cell inner membrane</location>
        <topology evidence="1">Multi-pass membrane protein</topology>
    </subcellularLocation>
</comment>
<evidence type="ECO:0000259" key="8">
    <source>
        <dbReference type="PROSITE" id="PS50850"/>
    </source>
</evidence>
<gene>
    <name evidence="9" type="ORF">ACIBP4_03275</name>
</gene>
<proteinExistence type="predicted"/>
<dbReference type="Gene3D" id="1.20.1250.20">
    <property type="entry name" value="MFS general substrate transporter like domains"/>
    <property type="match status" value="1"/>
</dbReference>
<evidence type="ECO:0000256" key="3">
    <source>
        <dbReference type="ARBA" id="ARBA00022475"/>
    </source>
</evidence>
<evidence type="ECO:0000313" key="9">
    <source>
        <dbReference type="EMBL" id="MFI7261317.1"/>
    </source>
</evidence>
<evidence type="ECO:0000256" key="6">
    <source>
        <dbReference type="ARBA" id="ARBA00023136"/>
    </source>
</evidence>
<accession>A0ABW7ZHQ9</accession>
<feature type="domain" description="Major facilitator superfamily (MFS) profile" evidence="8">
    <location>
        <begin position="38"/>
        <end position="443"/>
    </location>
</feature>
<dbReference type="PANTHER" id="PTHR23513:SF9">
    <property type="entry name" value="ENTEROBACTIN EXPORTER ENTS"/>
    <property type="match status" value="1"/>
</dbReference>
<dbReference type="EMBL" id="JBITLE010000001">
    <property type="protein sequence ID" value="MFI7261317.1"/>
    <property type="molecule type" value="Genomic_DNA"/>
</dbReference>
<organism evidence="9 10">
    <name type="scientific">Micromonospora maritima</name>
    <dbReference type="NCBI Taxonomy" id="986711"/>
    <lineage>
        <taxon>Bacteria</taxon>
        <taxon>Bacillati</taxon>
        <taxon>Actinomycetota</taxon>
        <taxon>Actinomycetes</taxon>
        <taxon>Micromonosporales</taxon>
        <taxon>Micromonosporaceae</taxon>
        <taxon>Micromonospora</taxon>
    </lineage>
</organism>